<evidence type="ECO:0008006" key="4">
    <source>
        <dbReference type="Google" id="ProtNLM"/>
    </source>
</evidence>
<sequence>MKNKSKKFNNGGNWIGVGTAIGVALFAATNEPVWIAVGVAVGAALGWRKPKDQNNNKEI</sequence>
<protein>
    <recommendedName>
        <fullName evidence="4">Glycine zipper family protein</fullName>
    </recommendedName>
</protein>
<keyword evidence="1" id="KW-0812">Transmembrane</keyword>
<evidence type="ECO:0000313" key="3">
    <source>
        <dbReference type="Proteomes" id="UP000320146"/>
    </source>
</evidence>
<dbReference type="EMBL" id="SHBL01000028">
    <property type="protein sequence ID" value="RZO23738.1"/>
    <property type="molecule type" value="Genomic_DNA"/>
</dbReference>
<reference evidence="2 3" key="1">
    <citation type="submission" date="2019-02" db="EMBL/GenBank/DDBJ databases">
        <title>Prokaryotic population dynamics and viral predation in marine succession experiment using metagenomics: the confinement effect.</title>
        <authorList>
            <person name="Haro-Moreno J.M."/>
            <person name="Rodriguez-Valera F."/>
            <person name="Lopez-Perez M."/>
        </authorList>
    </citation>
    <scope>NUCLEOTIDE SEQUENCE [LARGE SCALE GENOMIC DNA]</scope>
    <source>
        <strain evidence="2">MED-G166</strain>
    </source>
</reference>
<dbReference type="Proteomes" id="UP000320146">
    <property type="component" value="Unassembled WGS sequence"/>
</dbReference>
<evidence type="ECO:0000256" key="1">
    <source>
        <dbReference type="SAM" id="Phobius"/>
    </source>
</evidence>
<gene>
    <name evidence="2" type="ORF">EVA99_03390</name>
</gene>
<keyword evidence="1" id="KW-1133">Transmembrane helix</keyword>
<comment type="caution">
    <text evidence="2">The sequence shown here is derived from an EMBL/GenBank/DDBJ whole genome shotgun (WGS) entry which is preliminary data.</text>
</comment>
<organism evidence="2 3">
    <name type="scientific">SAR86 cluster bacterium</name>
    <dbReference type="NCBI Taxonomy" id="2030880"/>
    <lineage>
        <taxon>Bacteria</taxon>
        <taxon>Pseudomonadati</taxon>
        <taxon>Pseudomonadota</taxon>
        <taxon>Gammaproteobacteria</taxon>
        <taxon>SAR86 cluster</taxon>
    </lineage>
</organism>
<keyword evidence="1" id="KW-0472">Membrane</keyword>
<name>A0A520MR95_9GAMM</name>
<proteinExistence type="predicted"/>
<feature type="transmembrane region" description="Helical" evidence="1">
    <location>
        <begin position="20"/>
        <end position="47"/>
    </location>
</feature>
<accession>A0A520MR95</accession>
<evidence type="ECO:0000313" key="2">
    <source>
        <dbReference type="EMBL" id="RZO23738.1"/>
    </source>
</evidence>
<dbReference type="AlphaFoldDB" id="A0A520MR95"/>